<dbReference type="AlphaFoldDB" id="A0ABD2KEN3"/>
<keyword evidence="2" id="KW-0217">Developmental protein</keyword>
<comment type="caution">
    <text evidence="9">The sequence shown here is derived from an EMBL/GenBank/DDBJ whole genome shotgun (WGS) entry which is preliminary data.</text>
</comment>
<feature type="compositionally biased region" description="Basic and acidic residues" evidence="6">
    <location>
        <begin position="564"/>
        <end position="581"/>
    </location>
</feature>
<feature type="compositionally biased region" description="Polar residues" evidence="6">
    <location>
        <begin position="617"/>
        <end position="626"/>
    </location>
</feature>
<feature type="region of interest" description="Disordered" evidence="6">
    <location>
        <begin position="522"/>
        <end position="626"/>
    </location>
</feature>
<dbReference type="Proteomes" id="UP001620626">
    <property type="component" value="Unassembled WGS sequence"/>
</dbReference>
<evidence type="ECO:0000256" key="5">
    <source>
        <dbReference type="PROSITE-ProRule" id="PRU00069"/>
    </source>
</evidence>
<evidence type="ECO:0000256" key="3">
    <source>
        <dbReference type="ARBA" id="ARBA00022490"/>
    </source>
</evidence>
<evidence type="ECO:0000313" key="10">
    <source>
        <dbReference type="Proteomes" id="UP001620626"/>
    </source>
</evidence>
<evidence type="ECO:0000256" key="6">
    <source>
        <dbReference type="SAM" id="MobiDB-lite"/>
    </source>
</evidence>
<dbReference type="Gene3D" id="2.40.240.130">
    <property type="match status" value="1"/>
</dbReference>
<keyword evidence="4 5" id="KW-0879">Wnt signaling pathway</keyword>
<dbReference type="Pfam" id="PF00778">
    <property type="entry name" value="DIX"/>
    <property type="match status" value="1"/>
</dbReference>
<dbReference type="SMART" id="SM00021">
    <property type="entry name" value="DAX"/>
    <property type="match status" value="1"/>
</dbReference>
<dbReference type="GO" id="GO:0016055">
    <property type="term" value="P:Wnt signaling pathway"/>
    <property type="evidence" value="ECO:0007669"/>
    <property type="project" value="UniProtKB-KW"/>
</dbReference>
<evidence type="ECO:0000256" key="1">
    <source>
        <dbReference type="ARBA" id="ARBA00004496"/>
    </source>
</evidence>
<gene>
    <name evidence="9" type="ORF">niasHT_021518</name>
</gene>
<dbReference type="InterPro" id="IPR029071">
    <property type="entry name" value="Ubiquitin-like_domsf"/>
</dbReference>
<dbReference type="Gene3D" id="2.30.42.10">
    <property type="match status" value="1"/>
</dbReference>
<evidence type="ECO:0000256" key="4">
    <source>
        <dbReference type="ARBA" id="ARBA00022687"/>
    </source>
</evidence>
<accession>A0ABD2KEN3</accession>
<feature type="compositionally biased region" description="Basic and acidic residues" evidence="6">
    <location>
        <begin position="525"/>
        <end position="541"/>
    </location>
</feature>
<feature type="compositionally biased region" description="Acidic residues" evidence="6">
    <location>
        <begin position="1"/>
        <end position="10"/>
    </location>
</feature>
<dbReference type="PANTHER" id="PTHR10878">
    <property type="entry name" value="SEGMENT POLARITY PROTEIN DISHEVELLED"/>
    <property type="match status" value="1"/>
</dbReference>
<sequence length="626" mass="70261">MEGEQLENDENISPTRVSPTNAFGVQKNGHLLHNFVEPGPLTTKIYYYVDDQQIPFSTEIAIPPSKITLADFKKCITRRNYRYYCKVMDPALNAEVKTDIRDENAVLKPNSTNGRFELFLLSETQTHSSASTLPIQKLQHVGAIRTSLMEKRTTANYICDVRPKFIDDSISSPEEDSTNLRLFGESNLEGITGSIDDSDSQYTTDFTSVSQQNPHVPTRTFAMAERWCGDSCDDGKHGHGHHHHQQQRHRHRPAFVSTNKRYDSNNKPCWTREKRKRTGRRSFTALSSTFEDTTEASMSLEMITVTFNLDSRRPFGMSIVTKNNRSGFAGIYVHEVNPGGLVALDGRIRPGFIILEVNDISLDDLSSKEALNLIISSVRNATETRGQLKLVCAPNSESVELARNVFHPILAEPVRPIDPTAWIQHTNAARGLDHQLQHFPPHLPTAHSQGQQPPICCIMPSQCQPNAAKPMTNKSSAIPKTNPQQQGKVVVHEKQQQFAGGANCAVDGDIRMIQNPSTDITTTEAIRESERRTKWEQKEVQNDGDEEAKGKRRHWDGTPPIGVHSDDEKRGEREQWGEEKWVNGGQTNGRSVGKGRTEGGNVQHNPRNNGEGKARRMSQQRLATFF</sequence>
<name>A0ABD2KEN3_9BILA</name>
<dbReference type="SUPFAM" id="SSF54236">
    <property type="entry name" value="Ubiquitin-like"/>
    <property type="match status" value="1"/>
</dbReference>
<dbReference type="InterPro" id="IPR015506">
    <property type="entry name" value="Dsh/Dvl-rel"/>
</dbReference>
<dbReference type="PROSITE" id="PS50841">
    <property type="entry name" value="DIX"/>
    <property type="match status" value="1"/>
</dbReference>
<proteinExistence type="predicted"/>
<dbReference type="PANTHER" id="PTHR10878:SF25">
    <property type="entry name" value="SEGMENT POLARITY PROTEIN DISHEVELLED"/>
    <property type="match status" value="1"/>
</dbReference>
<dbReference type="InterPro" id="IPR001158">
    <property type="entry name" value="DIX"/>
</dbReference>
<comment type="subcellular location">
    <subcellularLocation>
        <location evidence="1">Cytoplasm</location>
    </subcellularLocation>
</comment>
<feature type="compositionally biased region" description="Polar residues" evidence="6">
    <location>
        <begin position="11"/>
        <end position="20"/>
    </location>
</feature>
<protein>
    <submittedName>
        <fullName evidence="9">Uncharacterized protein</fullName>
    </submittedName>
</protein>
<dbReference type="GO" id="GO:0005737">
    <property type="term" value="C:cytoplasm"/>
    <property type="evidence" value="ECO:0007669"/>
    <property type="project" value="UniProtKB-SubCell"/>
</dbReference>
<dbReference type="SMART" id="SM00228">
    <property type="entry name" value="PDZ"/>
    <property type="match status" value="1"/>
</dbReference>
<evidence type="ECO:0000313" key="9">
    <source>
        <dbReference type="EMBL" id="KAL3101400.1"/>
    </source>
</evidence>
<reference evidence="9 10" key="1">
    <citation type="submission" date="2024-10" db="EMBL/GenBank/DDBJ databases">
        <authorList>
            <person name="Kim D."/>
        </authorList>
    </citation>
    <scope>NUCLEOTIDE SEQUENCE [LARGE SCALE GENOMIC DNA]</scope>
    <source>
        <strain evidence="9">BH-2024</strain>
    </source>
</reference>
<evidence type="ECO:0000259" key="7">
    <source>
        <dbReference type="PROSITE" id="PS50106"/>
    </source>
</evidence>
<dbReference type="EMBL" id="JBICBT010000782">
    <property type="protein sequence ID" value="KAL3101400.1"/>
    <property type="molecule type" value="Genomic_DNA"/>
</dbReference>
<dbReference type="SUPFAM" id="SSF50156">
    <property type="entry name" value="PDZ domain-like"/>
    <property type="match status" value="1"/>
</dbReference>
<dbReference type="InterPro" id="IPR036034">
    <property type="entry name" value="PDZ_sf"/>
</dbReference>
<feature type="region of interest" description="Disordered" evidence="6">
    <location>
        <begin position="1"/>
        <end position="20"/>
    </location>
</feature>
<feature type="domain" description="PDZ" evidence="7">
    <location>
        <begin position="304"/>
        <end position="374"/>
    </location>
</feature>
<keyword evidence="3" id="KW-0963">Cytoplasm</keyword>
<evidence type="ECO:0000256" key="2">
    <source>
        <dbReference type="ARBA" id="ARBA00022473"/>
    </source>
</evidence>
<evidence type="ECO:0000259" key="8">
    <source>
        <dbReference type="PROSITE" id="PS50841"/>
    </source>
</evidence>
<feature type="domain" description="DIX" evidence="8">
    <location>
        <begin position="40"/>
        <end position="122"/>
    </location>
</feature>
<organism evidence="9 10">
    <name type="scientific">Heterodera trifolii</name>
    <dbReference type="NCBI Taxonomy" id="157864"/>
    <lineage>
        <taxon>Eukaryota</taxon>
        <taxon>Metazoa</taxon>
        <taxon>Ecdysozoa</taxon>
        <taxon>Nematoda</taxon>
        <taxon>Chromadorea</taxon>
        <taxon>Rhabditida</taxon>
        <taxon>Tylenchina</taxon>
        <taxon>Tylenchomorpha</taxon>
        <taxon>Tylenchoidea</taxon>
        <taxon>Heteroderidae</taxon>
        <taxon>Heteroderinae</taxon>
        <taxon>Heterodera</taxon>
    </lineage>
</organism>
<dbReference type="InterPro" id="IPR038207">
    <property type="entry name" value="DIX_dom_sf"/>
</dbReference>
<dbReference type="Pfam" id="PF00595">
    <property type="entry name" value="PDZ"/>
    <property type="match status" value="1"/>
</dbReference>
<dbReference type="PROSITE" id="PS50106">
    <property type="entry name" value="PDZ"/>
    <property type="match status" value="1"/>
</dbReference>
<keyword evidence="10" id="KW-1185">Reference proteome</keyword>
<dbReference type="InterPro" id="IPR001478">
    <property type="entry name" value="PDZ"/>
</dbReference>